<protein>
    <recommendedName>
        <fullName evidence="4">TraB family protein</fullName>
    </recommendedName>
</protein>
<feature type="chain" id="PRO_5011454729" description="TraB family protein" evidence="1">
    <location>
        <begin position="24"/>
        <end position="332"/>
    </location>
</feature>
<dbReference type="EMBL" id="FMWG01000002">
    <property type="protein sequence ID" value="SCZ52778.1"/>
    <property type="molecule type" value="Genomic_DNA"/>
</dbReference>
<keyword evidence="3" id="KW-1185">Reference proteome</keyword>
<evidence type="ECO:0000313" key="3">
    <source>
        <dbReference type="Proteomes" id="UP000198767"/>
    </source>
</evidence>
<keyword evidence="1" id="KW-0732">Signal</keyword>
<evidence type="ECO:0008006" key="4">
    <source>
        <dbReference type="Google" id="ProtNLM"/>
    </source>
</evidence>
<sequence>MLTLMIRLLSFLTACLLATQTYANCRGVDYREHLPTRVETWLEQQMTATPFAKGNHWIARKGNKTLHIIGTIHGGDARLSRIMRGLRPVVAQADAVYFEVTSADIGPGFEAQLLQNPQNFLLPNGTTLERYMSADGWMKFKSWAASMGLDLTVVARLPPWMISSFVVQSGCRAFGFGNQRGLDDRIERFATRKQIPIAALETVGTGLQALTRIPLRDQVRLLENDLERILTKIPEDATAVEAYFEQSTWQAFLLQHWIASQYSKFSPAETKRLHDSVNESLLDWRNRLWLPQILDIPEETAVVAVGAAHLPGRNGILNLLKQRGFTLSTAPF</sequence>
<dbReference type="Proteomes" id="UP000198767">
    <property type="component" value="Unassembled WGS sequence"/>
</dbReference>
<dbReference type="PANTHER" id="PTHR40590">
    <property type="entry name" value="CYTOPLASMIC PROTEIN-RELATED"/>
    <property type="match status" value="1"/>
</dbReference>
<proteinExistence type="predicted"/>
<dbReference type="CDD" id="cd14789">
    <property type="entry name" value="Tiki"/>
    <property type="match status" value="1"/>
</dbReference>
<gene>
    <name evidence="2" type="ORF">SAMN04488118_10241</name>
</gene>
<dbReference type="InterPro" id="IPR047111">
    <property type="entry name" value="YbaP-like"/>
</dbReference>
<dbReference type="Pfam" id="PF01963">
    <property type="entry name" value="TraB_PrgY_gumN"/>
    <property type="match status" value="1"/>
</dbReference>
<dbReference type="STRING" id="1156985.SAMN04488118_10241"/>
<dbReference type="AlphaFoldDB" id="A0A1G5PTP2"/>
<reference evidence="2 3" key="1">
    <citation type="submission" date="2016-10" db="EMBL/GenBank/DDBJ databases">
        <authorList>
            <person name="de Groot N.N."/>
        </authorList>
    </citation>
    <scope>NUCLEOTIDE SEQUENCE [LARGE SCALE GENOMIC DNA]</scope>
    <source>
        <strain evidence="2 3">U95</strain>
    </source>
</reference>
<dbReference type="PANTHER" id="PTHR40590:SF1">
    <property type="entry name" value="CYTOPLASMIC PROTEIN"/>
    <property type="match status" value="1"/>
</dbReference>
<evidence type="ECO:0000256" key="1">
    <source>
        <dbReference type="SAM" id="SignalP"/>
    </source>
</evidence>
<name>A0A1G5PTP2_9RHOB</name>
<accession>A0A1G5PTP2</accession>
<dbReference type="InterPro" id="IPR002816">
    <property type="entry name" value="TraB/PrgY/GumN_fam"/>
</dbReference>
<organism evidence="2 3">
    <name type="scientific">Epibacterium ulvae</name>
    <dbReference type="NCBI Taxonomy" id="1156985"/>
    <lineage>
        <taxon>Bacteria</taxon>
        <taxon>Pseudomonadati</taxon>
        <taxon>Pseudomonadota</taxon>
        <taxon>Alphaproteobacteria</taxon>
        <taxon>Rhodobacterales</taxon>
        <taxon>Roseobacteraceae</taxon>
        <taxon>Epibacterium</taxon>
    </lineage>
</organism>
<evidence type="ECO:0000313" key="2">
    <source>
        <dbReference type="EMBL" id="SCZ52778.1"/>
    </source>
</evidence>
<feature type="signal peptide" evidence="1">
    <location>
        <begin position="1"/>
        <end position="23"/>
    </location>
</feature>